<feature type="region of interest" description="Disordered" evidence="2">
    <location>
        <begin position="1"/>
        <end position="40"/>
    </location>
</feature>
<dbReference type="PANTHER" id="PTHR40618">
    <property type="entry name" value="B-ZIP TRANSCRIPTION FACTOR (EUROFUNG)-RELATED"/>
    <property type="match status" value="1"/>
</dbReference>
<accession>V5HXV8</accession>
<proteinExistence type="predicted"/>
<gene>
    <name evidence="3" type="ORF">PVAR5_3399</name>
</gene>
<feature type="region of interest" description="Disordered" evidence="2">
    <location>
        <begin position="299"/>
        <end position="319"/>
    </location>
</feature>
<dbReference type="OrthoDB" id="3555317at2759"/>
<dbReference type="PANTHER" id="PTHR40618:SF1">
    <property type="entry name" value="B-ZIP TRANSCRIPTION FACTOR (EUROFUNG)"/>
    <property type="match status" value="1"/>
</dbReference>
<name>V5HXV8_BYSSN</name>
<dbReference type="Gene3D" id="1.20.5.170">
    <property type="match status" value="1"/>
</dbReference>
<evidence type="ECO:0000256" key="1">
    <source>
        <dbReference type="SAM" id="Coils"/>
    </source>
</evidence>
<organism evidence="3 4">
    <name type="scientific">Byssochlamys spectabilis (strain No. 5 / NBRC 109023)</name>
    <name type="common">Paecilomyces variotii</name>
    <dbReference type="NCBI Taxonomy" id="1356009"/>
    <lineage>
        <taxon>Eukaryota</taxon>
        <taxon>Fungi</taxon>
        <taxon>Dikarya</taxon>
        <taxon>Ascomycota</taxon>
        <taxon>Pezizomycotina</taxon>
        <taxon>Eurotiomycetes</taxon>
        <taxon>Eurotiomycetidae</taxon>
        <taxon>Eurotiales</taxon>
        <taxon>Thermoascaceae</taxon>
        <taxon>Paecilomyces</taxon>
    </lineage>
</organism>
<dbReference type="GO" id="GO:0003700">
    <property type="term" value="F:DNA-binding transcription factor activity"/>
    <property type="evidence" value="ECO:0007669"/>
    <property type="project" value="InterPro"/>
</dbReference>
<dbReference type="HOGENOM" id="CLU_871515_0_0_1"/>
<feature type="coiled-coil region" evidence="1">
    <location>
        <begin position="51"/>
        <end position="78"/>
    </location>
</feature>
<dbReference type="InterPro" id="IPR046347">
    <property type="entry name" value="bZIP_sf"/>
</dbReference>
<dbReference type="InParanoid" id="V5HXV8"/>
<evidence type="ECO:0000313" key="4">
    <source>
        <dbReference type="Proteomes" id="UP000018001"/>
    </source>
</evidence>
<dbReference type="Proteomes" id="UP000018001">
    <property type="component" value="Unassembled WGS sequence"/>
</dbReference>
<dbReference type="AlphaFoldDB" id="V5HXV8"/>
<dbReference type="EMBL" id="BAUL01000102">
    <property type="protein sequence ID" value="GAD94770.1"/>
    <property type="molecule type" value="Genomic_DNA"/>
</dbReference>
<keyword evidence="1" id="KW-0175">Coiled coil</keyword>
<protein>
    <submittedName>
        <fullName evidence="3">AT DNA binding protein, putative</fullName>
    </submittedName>
</protein>
<dbReference type="CDD" id="cd14688">
    <property type="entry name" value="bZIP_YAP"/>
    <property type="match status" value="1"/>
</dbReference>
<feature type="compositionally biased region" description="Basic and acidic residues" evidence="2">
    <location>
        <begin position="1"/>
        <end position="36"/>
    </location>
</feature>
<dbReference type="SUPFAM" id="SSF57959">
    <property type="entry name" value="Leucine zipper domain"/>
    <property type="match status" value="1"/>
</dbReference>
<evidence type="ECO:0000256" key="2">
    <source>
        <dbReference type="SAM" id="MobiDB-lite"/>
    </source>
</evidence>
<reference evidence="4" key="1">
    <citation type="journal article" date="2014" name="Genome Announc.">
        <title>Draft genome sequence of the formaldehyde-resistant fungus Byssochlamys spectabilis No. 5 (anamorph Paecilomyces variotii No. 5) (NBRC109023).</title>
        <authorList>
            <person name="Oka T."/>
            <person name="Ekino K."/>
            <person name="Fukuda K."/>
            <person name="Nomura Y."/>
        </authorList>
    </citation>
    <scope>NUCLEOTIDE SEQUENCE [LARGE SCALE GENOMIC DNA]</scope>
    <source>
        <strain evidence="4">No. 5 / NBRC 109023</strain>
    </source>
</reference>
<comment type="caution">
    <text evidence="3">The sequence shown here is derived from an EMBL/GenBank/DDBJ whole genome shotgun (WGS) entry which is preliminary data.</text>
</comment>
<evidence type="ECO:0000313" key="3">
    <source>
        <dbReference type="EMBL" id="GAD94770.1"/>
    </source>
</evidence>
<dbReference type="eggNOG" id="ENOG502SQ29">
    <property type="taxonomic scope" value="Eukaryota"/>
</dbReference>
<feature type="compositionally biased region" description="Polar residues" evidence="2">
    <location>
        <begin position="305"/>
        <end position="319"/>
    </location>
</feature>
<keyword evidence="4" id="KW-1185">Reference proteome</keyword>
<sequence>MDPGLRDSLPKQLRPRQDSENQADHADPDSLPERGAQRRRTQVRLAQRAYRARNEANIAALKSRIAKLESALEQMGQTIVSFSDILIESQILASHPPIAESLRETVKTCLDLAKYGEECQEDIHDTQSPEHCLEVQDSINNQTLPDNHSARSGPEPILMANNINRVFPFGLDGVTMIEVPEFVEHVRIACLYQGFLMLNNPSVPLEALKRPFRLLLPLVPRERITSFFYARLHARLNNERPIDFDEIPFFQLGGAGSHYPELLTSDQDKMGPERAGKAPAIQGALPTFSPEAHEELNGEWRPVANSDSECGTFYSSSSQ</sequence>